<dbReference type="InParanoid" id="A2EIP0"/>
<dbReference type="VEuPathDB" id="TrichDB:TVAGG3_0960060"/>
<feature type="compositionally biased region" description="Pro residues" evidence="1">
    <location>
        <begin position="154"/>
        <end position="163"/>
    </location>
</feature>
<protein>
    <submittedName>
        <fullName evidence="2">Uncharacterized protein</fullName>
    </submittedName>
</protein>
<evidence type="ECO:0000256" key="1">
    <source>
        <dbReference type="SAM" id="MobiDB-lite"/>
    </source>
</evidence>
<dbReference type="EMBL" id="DS113399">
    <property type="protein sequence ID" value="EAY07467.1"/>
    <property type="molecule type" value="Genomic_DNA"/>
</dbReference>
<evidence type="ECO:0000313" key="2">
    <source>
        <dbReference type="EMBL" id="EAY07467.1"/>
    </source>
</evidence>
<sequence length="231" mass="26272">MNKKVIEEMKINGTMNKLRALFLKEVCEEAIESKNKKLTNFKNTNTEEAYEIAADLVMQYLCSFALSMTYETIEVESNNTIHFDSRSNKIDELDFSGDEVAENAPIQALMHFIQNRKPIQPPKPKEKKKTKPESSKSQPKNNTKAKHAKVPQPKFLPKPPPLQNPVQTKKPSRFTDESTTEESINFSEQFPQNALRDPRPIPGNLKPGGPPPHMRKHTSYSEESSLDLSGY</sequence>
<dbReference type="RefSeq" id="XP_001319690.1">
    <property type="nucleotide sequence ID" value="XM_001319655.1"/>
</dbReference>
<reference evidence="2" key="1">
    <citation type="submission" date="2006-10" db="EMBL/GenBank/DDBJ databases">
        <authorList>
            <person name="Amadeo P."/>
            <person name="Zhao Q."/>
            <person name="Wortman J."/>
            <person name="Fraser-Liggett C."/>
            <person name="Carlton J."/>
        </authorList>
    </citation>
    <scope>NUCLEOTIDE SEQUENCE</scope>
    <source>
        <strain evidence="2">G3</strain>
    </source>
</reference>
<proteinExistence type="predicted"/>
<gene>
    <name evidence="2" type="ORF">TVAG_499530</name>
</gene>
<feature type="region of interest" description="Disordered" evidence="1">
    <location>
        <begin position="114"/>
        <end position="231"/>
    </location>
</feature>
<dbReference type="AlphaFoldDB" id="A2EIP0"/>
<accession>A2EIP0</accession>
<dbReference type="KEGG" id="tva:4765358"/>
<keyword evidence="3" id="KW-1185">Reference proteome</keyword>
<feature type="compositionally biased region" description="Polar residues" evidence="1">
    <location>
        <begin position="221"/>
        <end position="231"/>
    </location>
</feature>
<feature type="compositionally biased region" description="Polar residues" evidence="1">
    <location>
        <begin position="181"/>
        <end position="192"/>
    </location>
</feature>
<dbReference type="VEuPathDB" id="TrichDB:TVAG_499530"/>
<name>A2EIP0_TRIV3</name>
<dbReference type="Proteomes" id="UP000001542">
    <property type="component" value="Unassembled WGS sequence"/>
</dbReference>
<reference evidence="2" key="2">
    <citation type="journal article" date="2007" name="Science">
        <title>Draft genome sequence of the sexually transmitted pathogen Trichomonas vaginalis.</title>
        <authorList>
            <person name="Carlton J.M."/>
            <person name="Hirt R.P."/>
            <person name="Silva J.C."/>
            <person name="Delcher A.L."/>
            <person name="Schatz M."/>
            <person name="Zhao Q."/>
            <person name="Wortman J.R."/>
            <person name="Bidwell S.L."/>
            <person name="Alsmark U.C.M."/>
            <person name="Besteiro S."/>
            <person name="Sicheritz-Ponten T."/>
            <person name="Noel C.J."/>
            <person name="Dacks J.B."/>
            <person name="Foster P.G."/>
            <person name="Simillion C."/>
            <person name="Van de Peer Y."/>
            <person name="Miranda-Saavedra D."/>
            <person name="Barton G.J."/>
            <person name="Westrop G.D."/>
            <person name="Mueller S."/>
            <person name="Dessi D."/>
            <person name="Fiori P.L."/>
            <person name="Ren Q."/>
            <person name="Paulsen I."/>
            <person name="Zhang H."/>
            <person name="Bastida-Corcuera F.D."/>
            <person name="Simoes-Barbosa A."/>
            <person name="Brown M.T."/>
            <person name="Hayes R.D."/>
            <person name="Mukherjee M."/>
            <person name="Okumura C.Y."/>
            <person name="Schneider R."/>
            <person name="Smith A.J."/>
            <person name="Vanacova S."/>
            <person name="Villalvazo M."/>
            <person name="Haas B.J."/>
            <person name="Pertea M."/>
            <person name="Feldblyum T.V."/>
            <person name="Utterback T.R."/>
            <person name="Shu C.L."/>
            <person name="Osoegawa K."/>
            <person name="de Jong P.J."/>
            <person name="Hrdy I."/>
            <person name="Horvathova L."/>
            <person name="Zubacova Z."/>
            <person name="Dolezal P."/>
            <person name="Malik S.B."/>
            <person name="Logsdon J.M. Jr."/>
            <person name="Henze K."/>
            <person name="Gupta A."/>
            <person name="Wang C.C."/>
            <person name="Dunne R.L."/>
            <person name="Upcroft J.A."/>
            <person name="Upcroft P."/>
            <person name="White O."/>
            <person name="Salzberg S.L."/>
            <person name="Tang P."/>
            <person name="Chiu C.-H."/>
            <person name="Lee Y.-S."/>
            <person name="Embley T.M."/>
            <person name="Coombs G.H."/>
            <person name="Mottram J.C."/>
            <person name="Tachezy J."/>
            <person name="Fraser-Liggett C.M."/>
            <person name="Johnson P.J."/>
        </authorList>
    </citation>
    <scope>NUCLEOTIDE SEQUENCE [LARGE SCALE GENOMIC DNA]</scope>
    <source>
        <strain evidence="2">G3</strain>
    </source>
</reference>
<evidence type="ECO:0000313" key="3">
    <source>
        <dbReference type="Proteomes" id="UP000001542"/>
    </source>
</evidence>
<organism evidence="2 3">
    <name type="scientific">Trichomonas vaginalis (strain ATCC PRA-98 / G3)</name>
    <dbReference type="NCBI Taxonomy" id="412133"/>
    <lineage>
        <taxon>Eukaryota</taxon>
        <taxon>Metamonada</taxon>
        <taxon>Parabasalia</taxon>
        <taxon>Trichomonadida</taxon>
        <taxon>Trichomonadidae</taxon>
        <taxon>Trichomonas</taxon>
    </lineage>
</organism>